<dbReference type="SMART" id="SM00345">
    <property type="entry name" value="HTH_GNTR"/>
    <property type="match status" value="1"/>
</dbReference>
<dbReference type="Proteomes" id="UP000078428">
    <property type="component" value="Unassembled WGS sequence"/>
</dbReference>
<keyword evidence="1" id="KW-0805">Transcription regulation</keyword>
<dbReference type="Pfam" id="PF00392">
    <property type="entry name" value="GntR"/>
    <property type="match status" value="1"/>
</dbReference>
<dbReference type="GO" id="GO:0003700">
    <property type="term" value="F:DNA-binding transcription factor activity"/>
    <property type="evidence" value="ECO:0007669"/>
    <property type="project" value="InterPro"/>
</dbReference>
<keyword evidence="3" id="KW-0804">Transcription</keyword>
<dbReference type="InterPro" id="IPR036390">
    <property type="entry name" value="WH_DNA-bd_sf"/>
</dbReference>
<dbReference type="Gene3D" id="1.20.120.530">
    <property type="entry name" value="GntR ligand-binding domain-like"/>
    <property type="match status" value="1"/>
</dbReference>
<evidence type="ECO:0000259" key="4">
    <source>
        <dbReference type="PROSITE" id="PS50949"/>
    </source>
</evidence>
<dbReference type="RefSeq" id="WP_068490237.1">
    <property type="nucleotide sequence ID" value="NZ_LWQT01000040.1"/>
</dbReference>
<dbReference type="PROSITE" id="PS50949">
    <property type="entry name" value="HTH_GNTR"/>
    <property type="match status" value="1"/>
</dbReference>
<dbReference type="Gene3D" id="1.10.10.10">
    <property type="entry name" value="Winged helix-like DNA-binding domain superfamily/Winged helix DNA-binding domain"/>
    <property type="match status" value="1"/>
</dbReference>
<dbReference type="SUPFAM" id="SSF46785">
    <property type="entry name" value="Winged helix' DNA-binding domain"/>
    <property type="match status" value="1"/>
</dbReference>
<dbReference type="GO" id="GO:0003677">
    <property type="term" value="F:DNA binding"/>
    <property type="evidence" value="ECO:0007669"/>
    <property type="project" value="UniProtKB-KW"/>
</dbReference>
<accession>A0A178MVQ8</accession>
<dbReference type="EMBL" id="LWQT01000040">
    <property type="protein sequence ID" value="OAN53120.1"/>
    <property type="molecule type" value="Genomic_DNA"/>
</dbReference>
<dbReference type="SUPFAM" id="SSF48008">
    <property type="entry name" value="GntR ligand-binding domain-like"/>
    <property type="match status" value="1"/>
</dbReference>
<evidence type="ECO:0000313" key="6">
    <source>
        <dbReference type="Proteomes" id="UP000078428"/>
    </source>
</evidence>
<evidence type="ECO:0000256" key="2">
    <source>
        <dbReference type="ARBA" id="ARBA00023125"/>
    </source>
</evidence>
<evidence type="ECO:0000256" key="3">
    <source>
        <dbReference type="ARBA" id="ARBA00023163"/>
    </source>
</evidence>
<name>A0A178MVQ8_9PROT</name>
<evidence type="ECO:0000313" key="5">
    <source>
        <dbReference type="EMBL" id="OAN53120.1"/>
    </source>
</evidence>
<gene>
    <name evidence="5" type="ORF">A6A04_14245</name>
</gene>
<keyword evidence="2" id="KW-0238">DNA-binding</keyword>
<comment type="caution">
    <text evidence="5">The sequence shown here is derived from an EMBL/GenBank/DDBJ whole genome shotgun (WGS) entry which is preliminary data.</text>
</comment>
<dbReference type="InterPro" id="IPR036388">
    <property type="entry name" value="WH-like_DNA-bd_sf"/>
</dbReference>
<sequence length="201" mass="21902">MTTIASKPSKAEQVRGVLMAEILAGRRLPGEKLGEEEIAARHHCSRTPVREALRHLNAIGLVHFRPRHGATVAAPDTRAMQELRDAMAELESVLAELVAGHLSEDAQDRLRRLMTEGGGVDEVLDILHAAVGNPVLVELASSLRQRFKPRWSPDGLEKRGLLRPVVDALMAGDGARARVAMRDMILSSARHNCPDHAPPPP</sequence>
<keyword evidence="6" id="KW-1185">Reference proteome</keyword>
<dbReference type="InterPro" id="IPR008920">
    <property type="entry name" value="TF_FadR/GntR_C"/>
</dbReference>
<dbReference type="OrthoDB" id="9812290at2"/>
<dbReference type="PANTHER" id="PTHR43537">
    <property type="entry name" value="TRANSCRIPTIONAL REGULATOR, GNTR FAMILY"/>
    <property type="match status" value="1"/>
</dbReference>
<dbReference type="AlphaFoldDB" id="A0A178MVQ8"/>
<dbReference type="STRING" id="1285242.A6A04_14245"/>
<reference evidence="5 6" key="1">
    <citation type="submission" date="2016-04" db="EMBL/GenBank/DDBJ databases">
        <title>Draft genome sequence of freshwater magnetotactic bacteria Magnetospirillum marisnigri SP-1 and Magnetospirillum moscoviense BB-1.</title>
        <authorList>
            <person name="Koziaeva V."/>
            <person name="Dziuba M.V."/>
            <person name="Ivanov T.M."/>
            <person name="Kuznetsov B."/>
            <person name="Grouzdev D.S."/>
        </authorList>
    </citation>
    <scope>NUCLEOTIDE SEQUENCE [LARGE SCALE GENOMIC DNA]</scope>
    <source>
        <strain evidence="5 6">SP-1</strain>
    </source>
</reference>
<organism evidence="5 6">
    <name type="scientific">Paramagnetospirillum marisnigri</name>
    <dbReference type="NCBI Taxonomy" id="1285242"/>
    <lineage>
        <taxon>Bacteria</taxon>
        <taxon>Pseudomonadati</taxon>
        <taxon>Pseudomonadota</taxon>
        <taxon>Alphaproteobacteria</taxon>
        <taxon>Rhodospirillales</taxon>
        <taxon>Magnetospirillaceae</taxon>
        <taxon>Paramagnetospirillum</taxon>
    </lineage>
</organism>
<dbReference type="InterPro" id="IPR011711">
    <property type="entry name" value="GntR_C"/>
</dbReference>
<protein>
    <recommendedName>
        <fullName evidence="4">HTH gntR-type domain-containing protein</fullName>
    </recommendedName>
</protein>
<dbReference type="InterPro" id="IPR000524">
    <property type="entry name" value="Tscrpt_reg_HTH_GntR"/>
</dbReference>
<proteinExistence type="predicted"/>
<feature type="domain" description="HTH gntR-type" evidence="4">
    <location>
        <begin position="8"/>
        <end position="75"/>
    </location>
</feature>
<evidence type="ECO:0000256" key="1">
    <source>
        <dbReference type="ARBA" id="ARBA00023015"/>
    </source>
</evidence>
<dbReference type="CDD" id="cd07377">
    <property type="entry name" value="WHTH_GntR"/>
    <property type="match status" value="1"/>
</dbReference>
<dbReference type="SMART" id="SM00895">
    <property type="entry name" value="FCD"/>
    <property type="match status" value="1"/>
</dbReference>
<dbReference type="PANTHER" id="PTHR43537:SF49">
    <property type="entry name" value="TRANSCRIPTIONAL REGULATORY PROTEIN"/>
    <property type="match status" value="1"/>
</dbReference>